<evidence type="ECO:0000313" key="2">
    <source>
        <dbReference type="Proteomes" id="UP000012488"/>
    </source>
</evidence>
<evidence type="ECO:0000313" key="1">
    <source>
        <dbReference type="EMBL" id="QGY03293.1"/>
    </source>
</evidence>
<sequence>MSTTGPLNRSAPAPRRHALTRKHCWMLLLAFEILVAGFTQSLVRPARQAGISIEISVTPNHVVT</sequence>
<proteinExistence type="predicted"/>
<dbReference type="RefSeq" id="WP_010682060.1">
    <property type="nucleotide sequence ID" value="NZ_CP043538.1"/>
</dbReference>
<reference evidence="1 2" key="1">
    <citation type="journal article" date="2012" name="Genet. Mol. Biol.">
        <title>Analysis of 16S rRNA and mxaF genes revealing insights into Methylobacterium niche-specific plant association.</title>
        <authorList>
            <person name="Dourado M.N."/>
            <person name="Andreote F.D."/>
            <person name="Dini-Andreote F."/>
            <person name="Conti R."/>
            <person name="Araujo J.M."/>
            <person name="Araujo W.L."/>
        </authorList>
    </citation>
    <scope>NUCLEOTIDE SEQUENCE [LARGE SCALE GENOMIC DNA]</scope>
    <source>
        <strain evidence="1 2">SR1.6/6</strain>
    </source>
</reference>
<accession>A0A6B9FL72</accession>
<organism evidence="1 2">
    <name type="scientific">Methylobacterium mesophilicum SR1.6/6</name>
    <dbReference type="NCBI Taxonomy" id="908290"/>
    <lineage>
        <taxon>Bacteria</taxon>
        <taxon>Pseudomonadati</taxon>
        <taxon>Pseudomonadota</taxon>
        <taxon>Alphaproteobacteria</taxon>
        <taxon>Hyphomicrobiales</taxon>
        <taxon>Methylobacteriaceae</taxon>
        <taxon>Methylobacterium</taxon>
    </lineage>
</organism>
<protein>
    <submittedName>
        <fullName evidence="1">Uncharacterized protein</fullName>
    </submittedName>
</protein>
<dbReference type="AlphaFoldDB" id="A0A6B9FL72"/>
<reference evidence="1 2" key="2">
    <citation type="journal article" date="2013" name="Genome Announc.">
        <title>Draft Genome Sequence of Methylobacterium mesophilicum Strain SR1.6/6, Isolated from Citrus sinensis.</title>
        <authorList>
            <person name="Marinho Almeida D."/>
            <person name="Dini-Andreote F."/>
            <person name="Camargo Neves A.A."/>
            <person name="Juca Ramos R.T."/>
            <person name="Andreote F.D."/>
            <person name="Carneiro A.R."/>
            <person name="Oliveira de Souza Lima A."/>
            <person name="Caracciolo Gomes de Sa P.H."/>
            <person name="Ribeiro Barbosa M.S."/>
            <person name="Araujo W.L."/>
            <person name="Silva A."/>
        </authorList>
    </citation>
    <scope>NUCLEOTIDE SEQUENCE [LARGE SCALE GENOMIC DNA]</scope>
    <source>
        <strain evidence="1 2">SR1.6/6</strain>
    </source>
</reference>
<gene>
    <name evidence="1" type="ORF">MMSR116_16420</name>
</gene>
<dbReference type="KEGG" id="mmes:MMSR116_16420"/>
<dbReference type="EMBL" id="CP043538">
    <property type="protein sequence ID" value="QGY03293.1"/>
    <property type="molecule type" value="Genomic_DNA"/>
</dbReference>
<dbReference type="Proteomes" id="UP000012488">
    <property type="component" value="Chromosome"/>
</dbReference>
<name>A0A6B9FL72_9HYPH</name>
<dbReference type="OrthoDB" id="8000481at2"/>